<evidence type="ECO:0000259" key="1">
    <source>
        <dbReference type="Pfam" id="PF21818"/>
    </source>
</evidence>
<reference evidence="2 3" key="1">
    <citation type="journal article" date="2016" name="ISME J.">
        <title>Chasing the elusive Euryarchaeota class WSA2: genomes reveal a uniquely fastidious methyl-reducing methanogen.</title>
        <authorList>
            <person name="Nobu M.K."/>
            <person name="Narihiro T."/>
            <person name="Kuroda K."/>
            <person name="Mei R."/>
            <person name="Liu W.T."/>
        </authorList>
    </citation>
    <scope>NUCLEOTIDE SEQUENCE [LARGE SCALE GENOMIC DNA]</scope>
    <source>
        <strain evidence="2">U1lsi0528_Bin055</strain>
    </source>
</reference>
<accession>A0A150J315</accession>
<dbReference type="STRING" id="1705564.APG08_00494"/>
<feature type="domain" description="DUF6884" evidence="1">
    <location>
        <begin position="8"/>
        <end position="70"/>
    </location>
</feature>
<comment type="caution">
    <text evidence="2">The sequence shown here is derived from an EMBL/GenBank/DDBJ whole genome shotgun (WGS) entry which is preliminary data.</text>
</comment>
<evidence type="ECO:0000313" key="3">
    <source>
        <dbReference type="Proteomes" id="UP000075398"/>
    </source>
</evidence>
<dbReference type="EMBL" id="LNGC01000054">
    <property type="protein sequence ID" value="KYC51601.1"/>
    <property type="molecule type" value="Genomic_DNA"/>
</dbReference>
<sequence length="154" mass="17511">MKVLLATACGAKKNKGKMPAIDLYKSSRIKAVYNRKNGADFAVLSAKYGLLYPDRIIKDYEQVLDSRGMHKLMPQVIEFIDKYELIVFFKGGSREEYRELIKQASEAINKPLILIGNRNQEDIGKIEELLLKCTKGDLEKIDEIAPSIETYNLP</sequence>
<evidence type="ECO:0000313" key="2">
    <source>
        <dbReference type="EMBL" id="KYC51601.1"/>
    </source>
</evidence>
<dbReference type="Pfam" id="PF21818">
    <property type="entry name" value="DUF6884"/>
    <property type="match status" value="1"/>
</dbReference>
<protein>
    <recommendedName>
        <fullName evidence="1">DUF6884 domain-containing protein</fullName>
    </recommendedName>
</protein>
<organism evidence="2 3">
    <name type="scientific">Candidatus Methanofastidiosum methylothiophilum</name>
    <dbReference type="NCBI Taxonomy" id="1705564"/>
    <lineage>
        <taxon>Archaea</taxon>
        <taxon>Methanobacteriati</taxon>
        <taxon>Methanobacteriota</taxon>
        <taxon>Stenosarchaea group</taxon>
        <taxon>Candidatus Methanofastidiosia</taxon>
        <taxon>Candidatus Methanofastidiosales</taxon>
        <taxon>Candidatus Methanofastidiosaceae</taxon>
        <taxon>Candidatus Methanofastidiosum</taxon>
    </lineage>
</organism>
<dbReference type="AlphaFoldDB" id="A0A150J315"/>
<proteinExistence type="predicted"/>
<name>A0A150J315_9EURY</name>
<gene>
    <name evidence="2" type="ORF">AMQ22_01261</name>
</gene>
<dbReference type="Proteomes" id="UP000075398">
    <property type="component" value="Unassembled WGS sequence"/>
</dbReference>
<dbReference type="InterPro" id="IPR049251">
    <property type="entry name" value="DUF6884"/>
</dbReference>